<dbReference type="STRING" id="697581.TCARB_1348"/>
<dbReference type="RefSeq" id="WP_052887041.1">
    <property type="nucleotide sequence ID" value="NZ_CP007493.1"/>
</dbReference>
<dbReference type="EMBL" id="CP007493">
    <property type="protein sequence ID" value="AJB42394.1"/>
    <property type="molecule type" value="Genomic_DNA"/>
</dbReference>
<evidence type="ECO:0000313" key="2">
    <source>
        <dbReference type="Proteomes" id="UP000266720"/>
    </source>
</evidence>
<dbReference type="Proteomes" id="UP000266720">
    <property type="component" value="Chromosome"/>
</dbReference>
<organism evidence="1 2">
    <name type="scientific">Thermofilum adornatum 1505</name>
    <dbReference type="NCBI Taxonomy" id="697581"/>
    <lineage>
        <taxon>Archaea</taxon>
        <taxon>Thermoproteota</taxon>
        <taxon>Thermoprotei</taxon>
        <taxon>Thermofilales</taxon>
        <taxon>Thermofilaceae</taxon>
        <taxon>Thermofilum</taxon>
    </lineage>
</organism>
<dbReference type="GeneID" id="25406754"/>
<dbReference type="KEGG" id="tcb:TCARB_1348"/>
<gene>
    <name evidence="1" type="ORF">TCARB_1348</name>
</gene>
<reference evidence="2" key="1">
    <citation type="book" date="2010" name="EXTREMOPHILES" publisher="0:0-0">
        <title>Complete genome sequences of ten hyperthermophilic archaea reveal their metabolic capabilities and possible ecological roles.</title>
        <editorList>
            <person name="?"/>
        </editorList>
        <authorList>
            <person name="Ravin N.V."/>
            <person name="Mardanov A.V."/>
            <person name="Bonch-Osmolovskaya E.A."/>
            <person name="Skryabin K.G."/>
        </authorList>
    </citation>
    <scope>NUCLEOTIDE SEQUENCE [LARGE SCALE GENOMIC DNA]</scope>
    <source>
        <strain evidence="2">1505</strain>
    </source>
</reference>
<dbReference type="AlphaFoldDB" id="A0A3G1A9K3"/>
<sequence length="277" mass="31866">MSYPEAFHDIAVTLLPEALATFRKTSAPQLLDLASIEKLLPSLVTSATTRLNNAQLGIEHKEFQEIFQYGITAYSEVYLEGDWRPYLLFAELFNKMALVENLQEWALNILSVPQSAVAVEVNPVAPIMLAKMNSRFNTNNHVLAERWILQNTIFREAIEEYNRKYNLNLKAFTLETPEQFSSLATNIDVFVSSSLEAMSLGWRTVLDLAVKLLKRRGTLITMFPDNAREGLRTLLKIWKIPEYPPLEKILRDLQDARFTQIRYHVQGPFTLIYAQKR</sequence>
<accession>A0A3G1A9K3</accession>
<evidence type="ECO:0000313" key="1">
    <source>
        <dbReference type="EMBL" id="AJB42394.1"/>
    </source>
</evidence>
<proteinExistence type="predicted"/>
<protein>
    <recommendedName>
        <fullName evidence="3">Methyltransferase type 11 domain-containing protein</fullName>
    </recommendedName>
</protein>
<name>A0A3G1A9K3_9CREN</name>
<evidence type="ECO:0008006" key="3">
    <source>
        <dbReference type="Google" id="ProtNLM"/>
    </source>
</evidence>